<accession>A0A563VLH6</accession>
<reference evidence="1 2" key="1">
    <citation type="submission" date="2019-01" db="EMBL/GenBank/DDBJ databases">
        <authorList>
            <person name="Brito A."/>
        </authorList>
    </citation>
    <scope>NUCLEOTIDE SEQUENCE [LARGE SCALE GENOMIC DNA]</scope>
    <source>
        <strain evidence="1">1</strain>
    </source>
</reference>
<protein>
    <submittedName>
        <fullName evidence="1">Uncharacterized protein</fullName>
    </submittedName>
</protein>
<dbReference type="EMBL" id="CAACVJ010000046">
    <property type="protein sequence ID" value="VEP12268.1"/>
    <property type="molecule type" value="Genomic_DNA"/>
</dbReference>
<sequence>MVNEIDTVFVWESKGDYVHNRCRVRIYWITEEKAVIIATDVTKNPGRKVANVSKEIISFFSNLYNLVPGKTMLVEHYPMSNLPDGDIYLQVLFVNKEAMRYEIGRNELKQLLGKPIQ</sequence>
<evidence type="ECO:0000313" key="2">
    <source>
        <dbReference type="Proteomes" id="UP000320055"/>
    </source>
</evidence>
<dbReference type="Proteomes" id="UP000320055">
    <property type="component" value="Unassembled WGS sequence"/>
</dbReference>
<dbReference type="RefSeq" id="WP_144864080.1">
    <property type="nucleotide sequence ID" value="NZ_LR213776.1"/>
</dbReference>
<evidence type="ECO:0000313" key="1">
    <source>
        <dbReference type="EMBL" id="VEP12268.1"/>
    </source>
</evidence>
<name>A0A563VLH6_9CYAN</name>
<gene>
    <name evidence="1" type="ORF">H1P_140051</name>
</gene>
<dbReference type="OrthoDB" id="582123at2"/>
<organism evidence="1 2">
    <name type="scientific">Hyella patelloides LEGE 07179</name>
    <dbReference type="NCBI Taxonomy" id="945734"/>
    <lineage>
        <taxon>Bacteria</taxon>
        <taxon>Bacillati</taxon>
        <taxon>Cyanobacteriota</taxon>
        <taxon>Cyanophyceae</taxon>
        <taxon>Pleurocapsales</taxon>
        <taxon>Hyellaceae</taxon>
        <taxon>Hyella</taxon>
    </lineage>
</organism>
<keyword evidence="2" id="KW-1185">Reference proteome</keyword>
<dbReference type="AlphaFoldDB" id="A0A563VLH6"/>
<proteinExistence type="predicted"/>